<comment type="function">
    <text evidence="3 8">Has an important function as a repair enzyme for proteins that have been inactivated by oxidation. Catalyzes the reversible oxidation-reduction of methionine sulfoxide in proteins to methionine.</text>
</comment>
<proteinExistence type="inferred from homology"/>
<dbReference type="InterPro" id="IPR011057">
    <property type="entry name" value="Mss4-like_sf"/>
</dbReference>
<comment type="catalytic activity">
    <reaction evidence="6 8">
        <text>[thioredoxin]-disulfide + L-methionine + H2O = L-methionine (S)-S-oxide + [thioredoxin]-dithiol</text>
        <dbReference type="Rhea" id="RHEA:19993"/>
        <dbReference type="Rhea" id="RHEA-COMP:10698"/>
        <dbReference type="Rhea" id="RHEA-COMP:10700"/>
        <dbReference type="ChEBI" id="CHEBI:15377"/>
        <dbReference type="ChEBI" id="CHEBI:29950"/>
        <dbReference type="ChEBI" id="CHEBI:50058"/>
        <dbReference type="ChEBI" id="CHEBI:57844"/>
        <dbReference type="ChEBI" id="CHEBI:58772"/>
        <dbReference type="EC" id="1.8.4.11"/>
    </reaction>
</comment>
<dbReference type="HAMAP" id="MF_01401">
    <property type="entry name" value="MsrA"/>
    <property type="match status" value="1"/>
</dbReference>
<feature type="compositionally biased region" description="Polar residues" evidence="9">
    <location>
        <begin position="215"/>
        <end position="234"/>
    </location>
</feature>
<dbReference type="Gene3D" id="3.30.1060.10">
    <property type="entry name" value="Peptide methionine sulphoxide reductase MsrA"/>
    <property type="match status" value="1"/>
</dbReference>
<keyword evidence="1 7" id="KW-0560">Oxidoreductase</keyword>
<feature type="active site" description="Nucleophile" evidence="7">
    <location>
        <position position="363"/>
    </location>
</feature>
<keyword evidence="13" id="KW-1185">Reference proteome</keyword>
<dbReference type="PANTHER" id="PTHR43774:SF1">
    <property type="entry name" value="PEPTIDE METHIONINE SULFOXIDE REDUCTASE MSRA 2"/>
    <property type="match status" value="1"/>
</dbReference>
<comment type="catalytic activity">
    <reaction evidence="5 7">
        <text>L-methionyl-[protein] + [thioredoxin]-disulfide + H2O = L-methionyl-(R)-S-oxide-[protein] + [thioredoxin]-dithiol</text>
        <dbReference type="Rhea" id="RHEA:24164"/>
        <dbReference type="Rhea" id="RHEA-COMP:10698"/>
        <dbReference type="Rhea" id="RHEA-COMP:10700"/>
        <dbReference type="Rhea" id="RHEA-COMP:12313"/>
        <dbReference type="Rhea" id="RHEA-COMP:12314"/>
        <dbReference type="ChEBI" id="CHEBI:15377"/>
        <dbReference type="ChEBI" id="CHEBI:16044"/>
        <dbReference type="ChEBI" id="CHEBI:29950"/>
        <dbReference type="ChEBI" id="CHEBI:45764"/>
        <dbReference type="ChEBI" id="CHEBI:50058"/>
        <dbReference type="EC" id="1.8.4.12"/>
    </reaction>
</comment>
<dbReference type="Gene3D" id="2.170.150.20">
    <property type="entry name" value="Peptide methionine sulfoxide reductase"/>
    <property type="match status" value="1"/>
</dbReference>
<dbReference type="PROSITE" id="PS51790">
    <property type="entry name" value="MSRB"/>
    <property type="match status" value="1"/>
</dbReference>
<evidence type="ECO:0000256" key="2">
    <source>
        <dbReference type="ARBA" id="ARBA00023268"/>
    </source>
</evidence>
<dbReference type="OrthoDB" id="4174719at2"/>
<evidence type="ECO:0000256" key="8">
    <source>
        <dbReference type="HAMAP-Rule" id="MF_01401"/>
    </source>
</evidence>
<feature type="region of interest" description="Disordered" evidence="9">
    <location>
        <begin position="210"/>
        <end position="249"/>
    </location>
</feature>
<dbReference type="FunFam" id="2.170.150.20:FF:000003">
    <property type="entry name" value="Peptide methionine sulfoxide reductase MsrB"/>
    <property type="match status" value="1"/>
</dbReference>
<dbReference type="EMBL" id="QMIE01000018">
    <property type="protein sequence ID" value="TVM15185.1"/>
    <property type="molecule type" value="Genomic_DNA"/>
</dbReference>
<dbReference type="AlphaFoldDB" id="A0A7M3MBR6"/>
<evidence type="ECO:0000313" key="12">
    <source>
        <dbReference type="EMBL" id="TVM15185.1"/>
    </source>
</evidence>
<keyword evidence="2" id="KW-0511">Multifunctional enzyme</keyword>
<dbReference type="SUPFAM" id="SSF55068">
    <property type="entry name" value="Peptide methionine sulfoxide reductase"/>
    <property type="match status" value="1"/>
</dbReference>
<reference evidence="12 13" key="1">
    <citation type="submission" date="2018-06" db="EMBL/GenBank/DDBJ databases">
        <title>Complete genome of Desulfovibrio indonesiensis P37SLT.</title>
        <authorList>
            <person name="Crispim J.S."/>
            <person name="Vidigal P.M.P."/>
            <person name="Silva L.C.F."/>
            <person name="Laguardia C.N."/>
            <person name="Araujo L.C."/>
            <person name="Dias R.S."/>
            <person name="Sousa M.P."/>
            <person name="Paula S.O."/>
            <person name="Silva C."/>
        </authorList>
    </citation>
    <scope>NUCLEOTIDE SEQUENCE [LARGE SCALE GENOMIC DNA]</scope>
    <source>
        <strain evidence="12 13">P37SLT</strain>
    </source>
</reference>
<dbReference type="PANTHER" id="PTHR43774">
    <property type="entry name" value="PEPTIDE METHIONINE SULFOXIDE REDUCTASE"/>
    <property type="match status" value="1"/>
</dbReference>
<dbReference type="InterPro" id="IPR002579">
    <property type="entry name" value="Met_Sox_Rdtase_MsrB_dom"/>
</dbReference>
<feature type="domain" description="MsrB" evidence="11">
    <location>
        <begin position="252"/>
        <end position="374"/>
    </location>
</feature>
<dbReference type="SUPFAM" id="SSF51316">
    <property type="entry name" value="Mss4-like"/>
    <property type="match status" value="1"/>
</dbReference>
<evidence type="ECO:0000256" key="6">
    <source>
        <dbReference type="ARBA" id="ARBA00048782"/>
    </source>
</evidence>
<dbReference type="Pfam" id="PF01625">
    <property type="entry name" value="PMSR"/>
    <property type="match status" value="1"/>
</dbReference>
<dbReference type="NCBIfam" id="TIGR00401">
    <property type="entry name" value="msrA"/>
    <property type="match status" value="1"/>
</dbReference>
<dbReference type="GO" id="GO:0008113">
    <property type="term" value="F:peptide-methionine (S)-S-oxide reductase activity"/>
    <property type="evidence" value="ECO:0007669"/>
    <property type="project" value="UniProtKB-UniRule"/>
</dbReference>
<dbReference type="InterPro" id="IPR036509">
    <property type="entry name" value="Met_Sox_Rdtase_MsrA_sf"/>
</dbReference>
<evidence type="ECO:0000256" key="10">
    <source>
        <dbReference type="SAM" id="SignalP"/>
    </source>
</evidence>
<evidence type="ECO:0000256" key="7">
    <source>
        <dbReference type="HAMAP-Rule" id="MF_01400"/>
    </source>
</evidence>
<comment type="similarity">
    <text evidence="8">Belongs to the MsrA Met sulfoxide reductase family.</text>
</comment>
<feature type="signal peptide" evidence="10">
    <location>
        <begin position="1"/>
        <end position="22"/>
    </location>
</feature>
<sequence>MRILPPLFLAVVVLLAPEWAAAQDSTMDANPSQKTHGQAQATFAGGCFWCVEADFEKLDGVQEVISGYAGGEEASPSYDQVASGNTSHREAVRVLYDPKKISYADLVDHFWHTVDPTDAGGSFVDRGMQYTSAIFYHDEEQKRIAEESKQVLENSGVFNKPIVTEILPLTTFYEAEPYHQDYYKQHSIRYHLYRYGSGRDRFLDDTWENHDVDTTPDNPSENTSREQFSADTTPNPTPPGATEWESYAKPADQELKKRLTDMQYRVTQKDGTEPAFKNEYHDEKREGIYVDVVSGEPLFSSTDKFDSGTGWPSFTKPIDPEYIVEREDRSLFMTRTEVRSRYADSHLGHVFTDGPPPTGLRYCMNSAALRFIPKSRLEEEGYGEYLVLFE</sequence>
<name>A0A7M3MBR6_9BACT</name>
<comment type="caution">
    <text evidence="12">The sequence shown here is derived from an EMBL/GenBank/DDBJ whole genome shotgun (WGS) entry which is preliminary data.</text>
</comment>
<evidence type="ECO:0000256" key="3">
    <source>
        <dbReference type="ARBA" id="ARBA00024679"/>
    </source>
</evidence>
<dbReference type="HAMAP" id="MF_01400">
    <property type="entry name" value="MsrB"/>
    <property type="match status" value="1"/>
</dbReference>
<protein>
    <recommendedName>
        <fullName evidence="7 8">Multifunctional fusion protein</fullName>
    </recommendedName>
    <domain>
        <recommendedName>
            <fullName evidence="8">Peptide methionine sulfoxide reductase MsrA</fullName>
            <shortName evidence="8">Protein-methionine-S-oxide reductase</shortName>
            <ecNumber evidence="8">1.8.4.11</ecNumber>
        </recommendedName>
        <alternativeName>
            <fullName evidence="8">Peptide-methionine (S)-S-oxide reductase</fullName>
            <shortName evidence="8">Peptide Met(O) reductase</shortName>
        </alternativeName>
    </domain>
    <domain>
        <recommendedName>
            <fullName evidence="7">Peptide methionine sulfoxide reductase MsrB</fullName>
            <ecNumber evidence="7">1.8.4.12</ecNumber>
        </recommendedName>
        <alternativeName>
            <fullName evidence="7">Peptide-methionine (R)-S-oxide reductase</fullName>
        </alternativeName>
    </domain>
</protein>
<evidence type="ECO:0000256" key="4">
    <source>
        <dbReference type="ARBA" id="ARBA00047806"/>
    </source>
</evidence>
<accession>A0A7M3MBR6</accession>
<evidence type="ECO:0000256" key="9">
    <source>
        <dbReference type="SAM" id="MobiDB-lite"/>
    </source>
</evidence>
<dbReference type="NCBIfam" id="TIGR00357">
    <property type="entry name" value="peptide-methionine (R)-S-oxide reductase MsrB"/>
    <property type="match status" value="1"/>
</dbReference>
<dbReference type="Proteomes" id="UP000448292">
    <property type="component" value="Unassembled WGS sequence"/>
</dbReference>
<evidence type="ECO:0000259" key="11">
    <source>
        <dbReference type="PROSITE" id="PS51790"/>
    </source>
</evidence>
<dbReference type="Pfam" id="PF01641">
    <property type="entry name" value="SelR"/>
    <property type="match status" value="1"/>
</dbReference>
<comment type="catalytic activity">
    <reaction evidence="4 8">
        <text>L-methionyl-[protein] + [thioredoxin]-disulfide + H2O = L-methionyl-(S)-S-oxide-[protein] + [thioredoxin]-dithiol</text>
        <dbReference type="Rhea" id="RHEA:14217"/>
        <dbReference type="Rhea" id="RHEA-COMP:10698"/>
        <dbReference type="Rhea" id="RHEA-COMP:10700"/>
        <dbReference type="Rhea" id="RHEA-COMP:12313"/>
        <dbReference type="Rhea" id="RHEA-COMP:12315"/>
        <dbReference type="ChEBI" id="CHEBI:15377"/>
        <dbReference type="ChEBI" id="CHEBI:16044"/>
        <dbReference type="ChEBI" id="CHEBI:29950"/>
        <dbReference type="ChEBI" id="CHEBI:44120"/>
        <dbReference type="ChEBI" id="CHEBI:50058"/>
        <dbReference type="EC" id="1.8.4.11"/>
    </reaction>
</comment>
<organism evidence="12 13">
    <name type="scientific">Oceanidesulfovibrio indonesiensis</name>
    <dbReference type="NCBI Taxonomy" id="54767"/>
    <lineage>
        <taxon>Bacteria</taxon>
        <taxon>Pseudomonadati</taxon>
        <taxon>Thermodesulfobacteriota</taxon>
        <taxon>Desulfovibrionia</taxon>
        <taxon>Desulfovibrionales</taxon>
        <taxon>Desulfovibrionaceae</taxon>
        <taxon>Oceanidesulfovibrio</taxon>
    </lineage>
</organism>
<dbReference type="GO" id="GO:0033743">
    <property type="term" value="F:peptide-methionine (R)-S-oxide reductase activity"/>
    <property type="evidence" value="ECO:0007669"/>
    <property type="project" value="UniProtKB-UniRule"/>
</dbReference>
<dbReference type="InterPro" id="IPR002569">
    <property type="entry name" value="Met_Sox_Rdtase_MsrA_dom"/>
</dbReference>
<feature type="chain" id="PRO_5029746282" description="Multifunctional fusion protein" evidence="10">
    <location>
        <begin position="23"/>
        <end position="390"/>
    </location>
</feature>
<dbReference type="EC" id="1.8.4.11" evidence="8"/>
<comment type="similarity">
    <text evidence="7">Belongs to the MsrB Met sulfoxide reductase family.</text>
</comment>
<gene>
    <name evidence="7" type="primary">msrB</name>
    <name evidence="8" type="synonym">msrA</name>
    <name evidence="12" type="ORF">DPQ33_15955</name>
</gene>
<dbReference type="EC" id="1.8.4.12" evidence="7"/>
<evidence type="ECO:0000256" key="1">
    <source>
        <dbReference type="ARBA" id="ARBA00023002"/>
    </source>
</evidence>
<evidence type="ECO:0000313" key="13">
    <source>
        <dbReference type="Proteomes" id="UP000448292"/>
    </source>
</evidence>
<feature type="active site" evidence="8">
    <location>
        <position position="47"/>
    </location>
</feature>
<keyword evidence="10" id="KW-0732">Signal</keyword>
<comment type="caution">
    <text evidence="7">Lacks conserved residue(s) required for the propagation of feature annotation.</text>
</comment>
<evidence type="ECO:0000256" key="5">
    <source>
        <dbReference type="ARBA" id="ARBA00048488"/>
    </source>
</evidence>